<proteinExistence type="predicted"/>
<sequence length="40" mass="4439">MSRTRLSMSVVLAVSTARMAALSSYAAPSFVRFLYYTVHP</sequence>
<keyword evidence="2" id="KW-1185">Reference proteome</keyword>
<comment type="caution">
    <text evidence="1">The sequence shown here is derived from an EMBL/GenBank/DDBJ whole genome shotgun (WGS) entry which is preliminary data.</text>
</comment>
<evidence type="ECO:0000313" key="2">
    <source>
        <dbReference type="Proteomes" id="UP001141806"/>
    </source>
</evidence>
<accession>A0A9Q0K7N1</accession>
<organism evidence="1 2">
    <name type="scientific">Protea cynaroides</name>
    <dbReference type="NCBI Taxonomy" id="273540"/>
    <lineage>
        <taxon>Eukaryota</taxon>
        <taxon>Viridiplantae</taxon>
        <taxon>Streptophyta</taxon>
        <taxon>Embryophyta</taxon>
        <taxon>Tracheophyta</taxon>
        <taxon>Spermatophyta</taxon>
        <taxon>Magnoliopsida</taxon>
        <taxon>Proteales</taxon>
        <taxon>Proteaceae</taxon>
        <taxon>Protea</taxon>
    </lineage>
</organism>
<evidence type="ECO:0000313" key="1">
    <source>
        <dbReference type="EMBL" id="KAJ4965394.1"/>
    </source>
</evidence>
<name>A0A9Q0K7N1_9MAGN</name>
<dbReference type="AlphaFoldDB" id="A0A9Q0K7N1"/>
<protein>
    <submittedName>
        <fullName evidence="1">Uncharacterized protein</fullName>
    </submittedName>
</protein>
<reference evidence="1" key="1">
    <citation type="journal article" date="2023" name="Plant J.">
        <title>The genome of the king protea, Protea cynaroides.</title>
        <authorList>
            <person name="Chang J."/>
            <person name="Duong T.A."/>
            <person name="Schoeman C."/>
            <person name="Ma X."/>
            <person name="Roodt D."/>
            <person name="Barker N."/>
            <person name="Li Z."/>
            <person name="Van de Peer Y."/>
            <person name="Mizrachi E."/>
        </authorList>
    </citation>
    <scope>NUCLEOTIDE SEQUENCE</scope>
    <source>
        <tissue evidence="1">Young leaves</tissue>
    </source>
</reference>
<dbReference type="EMBL" id="JAMYWD010000007">
    <property type="protein sequence ID" value="KAJ4965394.1"/>
    <property type="molecule type" value="Genomic_DNA"/>
</dbReference>
<gene>
    <name evidence="1" type="ORF">NE237_017243</name>
</gene>
<dbReference type="Proteomes" id="UP001141806">
    <property type="component" value="Unassembled WGS sequence"/>
</dbReference>